<feature type="compositionally biased region" description="Gly residues" evidence="4">
    <location>
        <begin position="1"/>
        <end position="10"/>
    </location>
</feature>
<feature type="region of interest" description="Disordered" evidence="4">
    <location>
        <begin position="1"/>
        <end position="38"/>
    </location>
</feature>
<dbReference type="Proteomes" id="UP000054498">
    <property type="component" value="Unassembled WGS sequence"/>
</dbReference>
<evidence type="ECO:0000256" key="1">
    <source>
        <dbReference type="ARBA" id="ARBA00004177"/>
    </source>
</evidence>
<dbReference type="EMBL" id="KK101745">
    <property type="protein sequence ID" value="KIY99780.1"/>
    <property type="molecule type" value="Genomic_DNA"/>
</dbReference>
<dbReference type="GO" id="GO:0032511">
    <property type="term" value="P:late endosome to vacuole transport via multivesicular body sorting pathway"/>
    <property type="evidence" value="ECO:0007669"/>
    <property type="project" value="TreeGrafter"/>
</dbReference>
<sequence length="364" mass="39063">MFGRLFGGGSSQPAVPAPGGGGNTASSATINAMQNLGEREEQLEKKKLLLERKINDEMDKAREFTKQKKKSQALMCLKKKKMYEQQLERLDALVSRPSSGGQHRGWVALAWGRLREVVARKAPGGAARDRAGAAAAAPQPPGVPLQRVAVMEQKHMLEEQQTTLGVLSSMQAAAKAQKKTMQARAASAAAAGRSSVEYWGRRGWQRRRRSRSGFGALLFGSGRAWVGKGSSVPSGRFPPLPPSQRAAALAAWGAEMKIENIDNTLEEIQEVGDQMRAINEAVAQPVGLMGDLDDDELLNELADLEQEEVDKELLQPAPVPTHRVPASAAAAAAGLPNAPTGAAKPKQKTQEELELEALQAEMAL</sequence>
<evidence type="ECO:0000313" key="5">
    <source>
        <dbReference type="EMBL" id="KIY99780.1"/>
    </source>
</evidence>
<dbReference type="AlphaFoldDB" id="A0A0D2N0E4"/>
<dbReference type="RefSeq" id="XP_013898800.1">
    <property type="nucleotide sequence ID" value="XM_014043346.1"/>
</dbReference>
<dbReference type="InterPro" id="IPR005024">
    <property type="entry name" value="Snf7_fam"/>
</dbReference>
<dbReference type="PANTHER" id="PTHR22761">
    <property type="entry name" value="CHARGED MULTIVESICULAR BODY PROTEIN"/>
    <property type="match status" value="1"/>
</dbReference>
<reference evidence="5 6" key="1">
    <citation type="journal article" date="2013" name="BMC Genomics">
        <title>Reconstruction of the lipid metabolism for the microalga Monoraphidium neglectum from its genome sequence reveals characteristics suitable for biofuel production.</title>
        <authorList>
            <person name="Bogen C."/>
            <person name="Al-Dilaimi A."/>
            <person name="Albersmeier A."/>
            <person name="Wichmann J."/>
            <person name="Grundmann M."/>
            <person name="Rupp O."/>
            <person name="Lauersen K.J."/>
            <person name="Blifernez-Klassen O."/>
            <person name="Kalinowski J."/>
            <person name="Goesmann A."/>
            <person name="Mussgnug J.H."/>
            <person name="Kruse O."/>
        </authorList>
    </citation>
    <scope>NUCLEOTIDE SEQUENCE [LARGE SCALE GENOMIC DNA]</scope>
    <source>
        <strain evidence="5 6">SAG 48.87</strain>
    </source>
</reference>
<feature type="compositionally biased region" description="Polar residues" evidence="4">
    <location>
        <begin position="24"/>
        <end position="34"/>
    </location>
</feature>
<dbReference type="GO" id="GO:0009898">
    <property type="term" value="C:cytoplasmic side of plasma membrane"/>
    <property type="evidence" value="ECO:0007669"/>
    <property type="project" value="TreeGrafter"/>
</dbReference>
<dbReference type="STRING" id="145388.A0A0D2N0E4"/>
<dbReference type="GO" id="GO:0006900">
    <property type="term" value="P:vesicle budding from membrane"/>
    <property type="evidence" value="ECO:0007669"/>
    <property type="project" value="TreeGrafter"/>
</dbReference>
<dbReference type="Pfam" id="PF03357">
    <property type="entry name" value="Snf7"/>
    <property type="match status" value="2"/>
</dbReference>
<feature type="region of interest" description="Disordered" evidence="4">
    <location>
        <begin position="322"/>
        <end position="350"/>
    </location>
</feature>
<dbReference type="GO" id="GO:0000815">
    <property type="term" value="C:ESCRT III complex"/>
    <property type="evidence" value="ECO:0007669"/>
    <property type="project" value="TreeGrafter"/>
</dbReference>
<comment type="similarity">
    <text evidence="2">Belongs to the SNF7 family.</text>
</comment>
<name>A0A0D2N0E4_9CHLO</name>
<protein>
    <submittedName>
        <fullName evidence="5">Uncharacterized protein</fullName>
    </submittedName>
</protein>
<dbReference type="PANTHER" id="PTHR22761:SF10">
    <property type="entry name" value="GH13992P"/>
    <property type="match status" value="1"/>
</dbReference>
<proteinExistence type="inferred from homology"/>
<dbReference type="GeneID" id="25741058"/>
<dbReference type="OrthoDB" id="5592979at2759"/>
<dbReference type="GO" id="GO:0005771">
    <property type="term" value="C:multivesicular body"/>
    <property type="evidence" value="ECO:0007669"/>
    <property type="project" value="TreeGrafter"/>
</dbReference>
<evidence type="ECO:0000313" key="6">
    <source>
        <dbReference type="Proteomes" id="UP000054498"/>
    </source>
</evidence>
<organism evidence="5 6">
    <name type="scientific">Monoraphidium neglectum</name>
    <dbReference type="NCBI Taxonomy" id="145388"/>
    <lineage>
        <taxon>Eukaryota</taxon>
        <taxon>Viridiplantae</taxon>
        <taxon>Chlorophyta</taxon>
        <taxon>core chlorophytes</taxon>
        <taxon>Chlorophyceae</taxon>
        <taxon>CS clade</taxon>
        <taxon>Sphaeropleales</taxon>
        <taxon>Selenastraceae</taxon>
        <taxon>Monoraphidium</taxon>
    </lineage>
</organism>
<evidence type="ECO:0000256" key="2">
    <source>
        <dbReference type="ARBA" id="ARBA00006190"/>
    </source>
</evidence>
<evidence type="ECO:0000256" key="4">
    <source>
        <dbReference type="SAM" id="MobiDB-lite"/>
    </source>
</evidence>
<gene>
    <name evidence="5" type="ORF">MNEG_8182</name>
</gene>
<accession>A0A0D2N0E4</accession>
<dbReference type="Gene3D" id="1.10.287.1060">
    <property type="entry name" value="ESAT-6-like"/>
    <property type="match status" value="1"/>
</dbReference>
<evidence type="ECO:0000256" key="3">
    <source>
        <dbReference type="ARBA" id="ARBA00022753"/>
    </source>
</evidence>
<comment type="subcellular location">
    <subcellularLocation>
        <location evidence="1">Endosome</location>
    </subcellularLocation>
</comment>
<feature type="compositionally biased region" description="Low complexity" evidence="4">
    <location>
        <begin position="325"/>
        <end position="343"/>
    </location>
</feature>
<keyword evidence="3" id="KW-0967">Endosome</keyword>
<dbReference type="KEGG" id="mng:MNEG_8182"/>
<keyword evidence="6" id="KW-1185">Reference proteome</keyword>